<gene>
    <name evidence="6" type="ORF">QR680_006233</name>
</gene>
<feature type="chain" id="PRO_5041366240" description="TIL domain-containing protein" evidence="4">
    <location>
        <begin position="20"/>
        <end position="95"/>
    </location>
</feature>
<feature type="signal peptide" evidence="4">
    <location>
        <begin position="1"/>
        <end position="19"/>
    </location>
</feature>
<dbReference type="PANTHER" id="PTHR23259:SF82">
    <property type="entry name" value="SERINE PROTEASE INHIBITOR 1 PROTEIN"/>
    <property type="match status" value="1"/>
</dbReference>
<dbReference type="AlphaFoldDB" id="A0AA39HX66"/>
<keyword evidence="1" id="KW-0646">Protease inhibitor</keyword>
<dbReference type="PANTHER" id="PTHR23259">
    <property type="entry name" value="RIDDLE"/>
    <property type="match status" value="1"/>
</dbReference>
<dbReference type="Pfam" id="PF01826">
    <property type="entry name" value="TIL"/>
    <property type="match status" value="1"/>
</dbReference>
<dbReference type="Proteomes" id="UP001175271">
    <property type="component" value="Unassembled WGS sequence"/>
</dbReference>
<keyword evidence="4" id="KW-0732">Signal</keyword>
<keyword evidence="2" id="KW-0722">Serine protease inhibitor</keyword>
<sequence>MKLFVVVVVLATLVMLTVSMGIPNRKKIECEKPNEVWDDCHGCGFTCDDVIAKRQSKVCTLECRIGCHCKPGFYRNHNGECVRAADCPEVVSYSI</sequence>
<dbReference type="CDD" id="cd19941">
    <property type="entry name" value="TIL"/>
    <property type="match status" value="1"/>
</dbReference>
<keyword evidence="3" id="KW-1015">Disulfide bond</keyword>
<proteinExistence type="predicted"/>
<evidence type="ECO:0000256" key="4">
    <source>
        <dbReference type="SAM" id="SignalP"/>
    </source>
</evidence>
<dbReference type="InterPro" id="IPR002919">
    <property type="entry name" value="TIL_dom"/>
</dbReference>
<dbReference type="InterPro" id="IPR036084">
    <property type="entry name" value="Ser_inhib-like_sf"/>
</dbReference>
<evidence type="ECO:0000256" key="1">
    <source>
        <dbReference type="ARBA" id="ARBA00022690"/>
    </source>
</evidence>
<dbReference type="SUPFAM" id="SSF57567">
    <property type="entry name" value="Serine protease inhibitors"/>
    <property type="match status" value="1"/>
</dbReference>
<keyword evidence="7" id="KW-1185">Reference proteome</keyword>
<evidence type="ECO:0000259" key="5">
    <source>
        <dbReference type="Pfam" id="PF01826"/>
    </source>
</evidence>
<evidence type="ECO:0000313" key="6">
    <source>
        <dbReference type="EMBL" id="KAK0412479.1"/>
    </source>
</evidence>
<dbReference type="EMBL" id="JAUCMV010000003">
    <property type="protein sequence ID" value="KAK0412479.1"/>
    <property type="molecule type" value="Genomic_DNA"/>
</dbReference>
<evidence type="ECO:0000256" key="2">
    <source>
        <dbReference type="ARBA" id="ARBA00022900"/>
    </source>
</evidence>
<name>A0AA39HX66_9BILA</name>
<evidence type="ECO:0000313" key="7">
    <source>
        <dbReference type="Proteomes" id="UP001175271"/>
    </source>
</evidence>
<reference evidence="6" key="1">
    <citation type="submission" date="2023-06" db="EMBL/GenBank/DDBJ databases">
        <title>Genomic analysis of the entomopathogenic nematode Steinernema hermaphroditum.</title>
        <authorList>
            <person name="Schwarz E.M."/>
            <person name="Heppert J.K."/>
            <person name="Baniya A."/>
            <person name="Schwartz H.T."/>
            <person name="Tan C.-H."/>
            <person name="Antoshechkin I."/>
            <person name="Sternberg P.W."/>
            <person name="Goodrich-Blair H."/>
            <person name="Dillman A.R."/>
        </authorList>
    </citation>
    <scope>NUCLEOTIDE SEQUENCE</scope>
    <source>
        <strain evidence="6">PS9179</strain>
        <tissue evidence="6">Whole animal</tissue>
    </source>
</reference>
<protein>
    <recommendedName>
        <fullName evidence="5">TIL domain-containing protein</fullName>
    </recommendedName>
</protein>
<accession>A0AA39HX66</accession>
<organism evidence="6 7">
    <name type="scientific">Steinernema hermaphroditum</name>
    <dbReference type="NCBI Taxonomy" id="289476"/>
    <lineage>
        <taxon>Eukaryota</taxon>
        <taxon>Metazoa</taxon>
        <taxon>Ecdysozoa</taxon>
        <taxon>Nematoda</taxon>
        <taxon>Chromadorea</taxon>
        <taxon>Rhabditida</taxon>
        <taxon>Tylenchina</taxon>
        <taxon>Panagrolaimomorpha</taxon>
        <taxon>Strongyloidoidea</taxon>
        <taxon>Steinernematidae</taxon>
        <taxon>Steinernema</taxon>
    </lineage>
</organism>
<evidence type="ECO:0000256" key="3">
    <source>
        <dbReference type="ARBA" id="ARBA00023157"/>
    </source>
</evidence>
<comment type="caution">
    <text evidence="6">The sequence shown here is derived from an EMBL/GenBank/DDBJ whole genome shotgun (WGS) entry which is preliminary data.</text>
</comment>
<dbReference type="GO" id="GO:0004867">
    <property type="term" value="F:serine-type endopeptidase inhibitor activity"/>
    <property type="evidence" value="ECO:0007669"/>
    <property type="project" value="UniProtKB-KW"/>
</dbReference>
<feature type="domain" description="TIL" evidence="5">
    <location>
        <begin position="32"/>
        <end position="87"/>
    </location>
</feature>
<dbReference type="Gene3D" id="2.10.25.10">
    <property type="entry name" value="Laminin"/>
    <property type="match status" value="1"/>
</dbReference>
<dbReference type="InterPro" id="IPR051368">
    <property type="entry name" value="SerProtInhib-TIL_Domain"/>
</dbReference>